<evidence type="ECO:0000313" key="1">
    <source>
        <dbReference type="EMBL" id="MET3692377.1"/>
    </source>
</evidence>
<comment type="caution">
    <text evidence="1">The sequence shown here is derived from an EMBL/GenBank/DDBJ whole genome shotgun (WGS) entry which is preliminary data.</text>
</comment>
<protein>
    <submittedName>
        <fullName evidence="1">Uncharacterized protein</fullName>
    </submittedName>
</protein>
<gene>
    <name evidence="1" type="ORF">ABID43_001913</name>
</gene>
<dbReference type="EMBL" id="JBEPMM010000004">
    <property type="protein sequence ID" value="MET3692377.1"/>
    <property type="molecule type" value="Genomic_DNA"/>
</dbReference>
<name>A0ABV2L4U6_9HYPH</name>
<dbReference type="Proteomes" id="UP001549145">
    <property type="component" value="Unassembled WGS sequence"/>
</dbReference>
<organism evidence="1 2">
    <name type="scientific">Methylobacterium goesingense</name>
    <dbReference type="NCBI Taxonomy" id="243690"/>
    <lineage>
        <taxon>Bacteria</taxon>
        <taxon>Pseudomonadati</taxon>
        <taxon>Pseudomonadota</taxon>
        <taxon>Alphaproteobacteria</taxon>
        <taxon>Hyphomicrobiales</taxon>
        <taxon>Methylobacteriaceae</taxon>
        <taxon>Methylobacterium</taxon>
    </lineage>
</organism>
<proteinExistence type="predicted"/>
<reference evidence="1 2" key="1">
    <citation type="submission" date="2024-06" db="EMBL/GenBank/DDBJ databases">
        <title>Genomic Encyclopedia of Type Strains, Phase IV (KMG-IV): sequencing the most valuable type-strain genomes for metagenomic binning, comparative biology and taxonomic classification.</title>
        <authorList>
            <person name="Goeker M."/>
        </authorList>
    </citation>
    <scope>NUCLEOTIDE SEQUENCE [LARGE SCALE GENOMIC DNA]</scope>
    <source>
        <strain evidence="1 2">DSM 21331</strain>
    </source>
</reference>
<sequence>MSTPDPIFAVLDRVNTAEQEHVTACSNLDESDETAMRRCNADCDQAAAVRRDLTQIVPATMGGLQALAAHYCRWGEAGAEESFLHIVRSLEGCDSEWPLRRLDQVESQSFQAHGSVSRITAFEPPCAGNVRVPTPLELGSAWSRLPPTARDQIGLVVLDMILQEFIHGDACVVGGQPEDRPFPDDTEEHEQIRGAAWSASNRRLNELTPLIHDLFPDLFGQPGENPMWCANPGPGPARVERSEVRCA</sequence>
<evidence type="ECO:0000313" key="2">
    <source>
        <dbReference type="Proteomes" id="UP001549145"/>
    </source>
</evidence>
<dbReference type="RefSeq" id="WP_238278117.1">
    <property type="nucleotide sequence ID" value="NZ_BPQL01000029.1"/>
</dbReference>
<keyword evidence="2" id="KW-1185">Reference proteome</keyword>
<accession>A0ABV2L4U6</accession>